<gene>
    <name evidence="1" type="ORF">CAPTEDRAFT_194099</name>
</gene>
<dbReference type="Proteomes" id="UP000014760">
    <property type="component" value="Unassembled WGS sequence"/>
</dbReference>
<protein>
    <submittedName>
        <fullName evidence="1 2">Uncharacterized protein</fullName>
    </submittedName>
</protein>
<dbReference type="EMBL" id="AMQN01009500">
    <property type="status" value="NOT_ANNOTATED_CDS"/>
    <property type="molecule type" value="Genomic_DNA"/>
</dbReference>
<organism evidence="1">
    <name type="scientific">Capitella teleta</name>
    <name type="common">Polychaete worm</name>
    <dbReference type="NCBI Taxonomy" id="283909"/>
    <lineage>
        <taxon>Eukaryota</taxon>
        <taxon>Metazoa</taxon>
        <taxon>Spiralia</taxon>
        <taxon>Lophotrochozoa</taxon>
        <taxon>Annelida</taxon>
        <taxon>Polychaeta</taxon>
        <taxon>Sedentaria</taxon>
        <taxon>Scolecida</taxon>
        <taxon>Capitellidae</taxon>
        <taxon>Capitella</taxon>
    </lineage>
</organism>
<proteinExistence type="predicted"/>
<evidence type="ECO:0000313" key="3">
    <source>
        <dbReference type="Proteomes" id="UP000014760"/>
    </source>
</evidence>
<evidence type="ECO:0000313" key="2">
    <source>
        <dbReference type="EnsemblMetazoa" id="CapteP194099"/>
    </source>
</evidence>
<dbReference type="EMBL" id="AMQN01009501">
    <property type="status" value="NOT_ANNOTATED_CDS"/>
    <property type="molecule type" value="Genomic_DNA"/>
</dbReference>
<dbReference type="EnsemblMetazoa" id="CapteT194099">
    <property type="protein sequence ID" value="CapteP194099"/>
    <property type="gene ID" value="CapteG194099"/>
</dbReference>
<dbReference type="EMBL" id="KB305580">
    <property type="protein sequence ID" value="ELU00907.1"/>
    <property type="molecule type" value="Genomic_DNA"/>
</dbReference>
<name>R7UCB6_CAPTE</name>
<dbReference type="AlphaFoldDB" id="R7UCB6"/>
<reference evidence="2" key="3">
    <citation type="submission" date="2015-06" db="UniProtKB">
        <authorList>
            <consortium name="EnsemblMetazoa"/>
        </authorList>
    </citation>
    <scope>IDENTIFICATION</scope>
</reference>
<reference evidence="1 3" key="2">
    <citation type="journal article" date="2013" name="Nature">
        <title>Insights into bilaterian evolution from three spiralian genomes.</title>
        <authorList>
            <person name="Simakov O."/>
            <person name="Marletaz F."/>
            <person name="Cho S.J."/>
            <person name="Edsinger-Gonzales E."/>
            <person name="Havlak P."/>
            <person name="Hellsten U."/>
            <person name="Kuo D.H."/>
            <person name="Larsson T."/>
            <person name="Lv J."/>
            <person name="Arendt D."/>
            <person name="Savage R."/>
            <person name="Osoegawa K."/>
            <person name="de Jong P."/>
            <person name="Grimwood J."/>
            <person name="Chapman J.A."/>
            <person name="Shapiro H."/>
            <person name="Aerts A."/>
            <person name="Otillar R.P."/>
            <person name="Terry A.Y."/>
            <person name="Boore J.L."/>
            <person name="Grigoriev I.V."/>
            <person name="Lindberg D.R."/>
            <person name="Seaver E.C."/>
            <person name="Weisblat D.A."/>
            <person name="Putnam N.H."/>
            <person name="Rokhsar D.S."/>
        </authorList>
    </citation>
    <scope>NUCLEOTIDE SEQUENCE</scope>
    <source>
        <strain evidence="1 3">I ESC-2004</strain>
    </source>
</reference>
<dbReference type="HOGENOM" id="CLU_1751432_0_0_1"/>
<sequence length="149" mass="16265">MVQCLHFAAANLYKCTLLHHNILVHDGQLEAKGGMEVPDAIYQATVKTTADIEGSNSLNGQLPLTWIAANLYKCTLLHHNILVHDGQLEAKGGMEVPDAIYQATVKTTADIEGSNSLNGQLPLTWIGVLSLANVMSNIDYITYFVQCLR</sequence>
<reference evidence="3" key="1">
    <citation type="submission" date="2012-12" db="EMBL/GenBank/DDBJ databases">
        <authorList>
            <person name="Hellsten U."/>
            <person name="Grimwood J."/>
            <person name="Chapman J.A."/>
            <person name="Shapiro H."/>
            <person name="Aerts A."/>
            <person name="Otillar R.P."/>
            <person name="Terry A.Y."/>
            <person name="Boore J.L."/>
            <person name="Simakov O."/>
            <person name="Marletaz F."/>
            <person name="Cho S.-J."/>
            <person name="Edsinger-Gonzales E."/>
            <person name="Havlak P."/>
            <person name="Kuo D.-H."/>
            <person name="Larsson T."/>
            <person name="Lv J."/>
            <person name="Arendt D."/>
            <person name="Savage R."/>
            <person name="Osoegawa K."/>
            <person name="de Jong P."/>
            <person name="Lindberg D.R."/>
            <person name="Seaver E.C."/>
            <person name="Weisblat D.A."/>
            <person name="Putnam N.H."/>
            <person name="Grigoriev I.V."/>
            <person name="Rokhsar D.S."/>
        </authorList>
    </citation>
    <scope>NUCLEOTIDE SEQUENCE</scope>
    <source>
        <strain evidence="3">I ESC-2004</strain>
    </source>
</reference>
<evidence type="ECO:0000313" key="1">
    <source>
        <dbReference type="EMBL" id="ELU00907.1"/>
    </source>
</evidence>
<accession>R7UCB6</accession>
<keyword evidence="3" id="KW-1185">Reference proteome</keyword>